<dbReference type="PANTHER" id="PTHR12526:SF510">
    <property type="entry name" value="D-INOSITOL 3-PHOSPHATE GLYCOSYLTRANSFERASE"/>
    <property type="match status" value="1"/>
</dbReference>
<accession>A0A917WIE0</accession>
<gene>
    <name evidence="4" type="ORF">GCM10007977_003430</name>
</gene>
<evidence type="ECO:0000256" key="2">
    <source>
        <dbReference type="ARBA" id="ARBA00022679"/>
    </source>
</evidence>
<evidence type="ECO:0000256" key="1">
    <source>
        <dbReference type="ARBA" id="ARBA00022676"/>
    </source>
</evidence>
<dbReference type="SUPFAM" id="SSF53756">
    <property type="entry name" value="UDP-Glycosyltransferase/glycogen phosphorylase"/>
    <property type="match status" value="1"/>
</dbReference>
<dbReference type="Proteomes" id="UP000642070">
    <property type="component" value="Unassembled WGS sequence"/>
</dbReference>
<dbReference type="GO" id="GO:0016757">
    <property type="term" value="F:glycosyltransferase activity"/>
    <property type="evidence" value="ECO:0007669"/>
    <property type="project" value="UniProtKB-KW"/>
</dbReference>
<dbReference type="InterPro" id="IPR028098">
    <property type="entry name" value="Glyco_trans_4-like_N"/>
</dbReference>
<keyword evidence="2 4" id="KW-0808">Transferase</keyword>
<keyword evidence="1" id="KW-0328">Glycosyltransferase</keyword>
<dbReference type="Pfam" id="PF13692">
    <property type="entry name" value="Glyco_trans_1_4"/>
    <property type="match status" value="1"/>
</dbReference>
<reference evidence="4" key="1">
    <citation type="journal article" date="2014" name="Int. J. Syst. Evol. Microbiol.">
        <title>Complete genome sequence of Corynebacterium casei LMG S-19264T (=DSM 44701T), isolated from a smear-ripened cheese.</title>
        <authorList>
            <consortium name="US DOE Joint Genome Institute (JGI-PGF)"/>
            <person name="Walter F."/>
            <person name="Albersmeier A."/>
            <person name="Kalinowski J."/>
            <person name="Ruckert C."/>
        </authorList>
    </citation>
    <scope>NUCLEOTIDE SEQUENCE</scope>
    <source>
        <strain evidence="4">JCM 19831</strain>
    </source>
</reference>
<evidence type="ECO:0000259" key="3">
    <source>
        <dbReference type="Pfam" id="PF13579"/>
    </source>
</evidence>
<name>A0A917WIE0_9ACTN</name>
<organism evidence="4 5">
    <name type="scientific">Dactylosporangium sucinum</name>
    <dbReference type="NCBI Taxonomy" id="1424081"/>
    <lineage>
        <taxon>Bacteria</taxon>
        <taxon>Bacillati</taxon>
        <taxon>Actinomycetota</taxon>
        <taxon>Actinomycetes</taxon>
        <taxon>Micromonosporales</taxon>
        <taxon>Micromonosporaceae</taxon>
        <taxon>Dactylosporangium</taxon>
    </lineage>
</organism>
<dbReference type="Gene3D" id="3.40.50.2000">
    <property type="entry name" value="Glycogen Phosphorylase B"/>
    <property type="match status" value="2"/>
</dbReference>
<proteinExistence type="predicted"/>
<comment type="caution">
    <text evidence="4">The sequence shown here is derived from an EMBL/GenBank/DDBJ whole genome shotgun (WGS) entry which is preliminary data.</text>
</comment>
<dbReference type="PANTHER" id="PTHR12526">
    <property type="entry name" value="GLYCOSYLTRANSFERASE"/>
    <property type="match status" value="1"/>
</dbReference>
<protein>
    <submittedName>
        <fullName evidence="4">Glycosyl transferase</fullName>
    </submittedName>
</protein>
<dbReference type="Pfam" id="PF13579">
    <property type="entry name" value="Glyco_trans_4_4"/>
    <property type="match status" value="1"/>
</dbReference>
<reference evidence="4" key="2">
    <citation type="submission" date="2020-09" db="EMBL/GenBank/DDBJ databases">
        <authorList>
            <person name="Sun Q."/>
            <person name="Ohkuma M."/>
        </authorList>
    </citation>
    <scope>NUCLEOTIDE SEQUENCE</scope>
    <source>
        <strain evidence="4">JCM 19831</strain>
    </source>
</reference>
<evidence type="ECO:0000313" key="4">
    <source>
        <dbReference type="EMBL" id="GGM05613.1"/>
    </source>
</evidence>
<dbReference type="AlphaFoldDB" id="A0A917WIE0"/>
<feature type="domain" description="Glycosyltransferase subfamily 4-like N-terminal" evidence="3">
    <location>
        <begin position="29"/>
        <end position="164"/>
    </location>
</feature>
<keyword evidence="5" id="KW-1185">Reference proteome</keyword>
<dbReference type="EMBL" id="BMPI01000002">
    <property type="protein sequence ID" value="GGM05613.1"/>
    <property type="molecule type" value="Genomic_DNA"/>
</dbReference>
<sequence length="387" mass="40356">MRIVHVSHTSQRGGAELALVRLLARPSRWDAAVCASPGGDAFAGLPVHGVPVQLDLPGLPGGGTRGKSPALAAKYLSALRAAARTLRDSPLVHEADLLHANSAAAAIICALANRRRRVPLVVHLRDLVDPESLGRFGFEAFTRIGLVRADAVVANSATTLRSAESRIGPGVFQAVLQSPSGIDRRVTTPSVADRVRTVGMIGRLQRWKGQHVFLEAFAHAFAGTDVRARLAGAALFGEAAYEEELREQAARLGIAGQVDFLGHVEDIPRFIDGVDVLVHASTRAEPLGQSVLQGLAHAKPVVATEGGGPGEWLRPGENGLLVPPGDAGALADALRTLAAPGDLRARLAAGAARTPGLLTDDECADAHAAFFGTVLGVRATASGRHPE</sequence>
<evidence type="ECO:0000313" key="5">
    <source>
        <dbReference type="Proteomes" id="UP000642070"/>
    </source>
</evidence>
<dbReference type="CDD" id="cd03801">
    <property type="entry name" value="GT4_PimA-like"/>
    <property type="match status" value="1"/>
</dbReference>